<dbReference type="InterPro" id="IPR020472">
    <property type="entry name" value="WD40_PAC1"/>
</dbReference>
<dbReference type="InterPro" id="IPR027417">
    <property type="entry name" value="P-loop_NTPase"/>
</dbReference>
<feature type="repeat" description="WD" evidence="3">
    <location>
        <begin position="620"/>
        <end position="647"/>
    </location>
</feature>
<feature type="repeat" description="WD" evidence="3">
    <location>
        <begin position="776"/>
        <end position="810"/>
    </location>
</feature>
<gene>
    <name evidence="5" type="ORF">KME07_23665</name>
</gene>
<accession>A0A951U799</accession>
<dbReference type="Gene3D" id="3.40.50.300">
    <property type="entry name" value="P-loop containing nucleotide triphosphate hydrolases"/>
    <property type="match status" value="1"/>
</dbReference>
<dbReference type="InterPro" id="IPR050505">
    <property type="entry name" value="WDR55/POC1"/>
</dbReference>
<dbReference type="SMART" id="SM00320">
    <property type="entry name" value="WD40"/>
    <property type="match status" value="14"/>
</dbReference>
<feature type="repeat" description="WD" evidence="3">
    <location>
        <begin position="654"/>
        <end position="685"/>
    </location>
</feature>
<dbReference type="InterPro" id="IPR001680">
    <property type="entry name" value="WD40_rpt"/>
</dbReference>
<dbReference type="PANTHER" id="PTHR44019:SF8">
    <property type="entry name" value="POC1 CENTRIOLAR PROTEIN HOMOLOG"/>
    <property type="match status" value="1"/>
</dbReference>
<feature type="compositionally biased region" description="Low complexity" evidence="4">
    <location>
        <begin position="1"/>
        <end position="16"/>
    </location>
</feature>
<dbReference type="SUPFAM" id="SSF50978">
    <property type="entry name" value="WD40 repeat-like"/>
    <property type="match status" value="1"/>
</dbReference>
<dbReference type="AlphaFoldDB" id="A0A951U799"/>
<dbReference type="PROSITE" id="PS00678">
    <property type="entry name" value="WD_REPEATS_1"/>
    <property type="match status" value="2"/>
</dbReference>
<dbReference type="InterPro" id="IPR036322">
    <property type="entry name" value="WD40_repeat_dom_sf"/>
</dbReference>
<evidence type="ECO:0000313" key="6">
    <source>
        <dbReference type="Proteomes" id="UP000707356"/>
    </source>
</evidence>
<evidence type="ECO:0000256" key="3">
    <source>
        <dbReference type="PROSITE-ProRule" id="PRU00221"/>
    </source>
</evidence>
<feature type="repeat" description="WD" evidence="3">
    <location>
        <begin position="1102"/>
        <end position="1136"/>
    </location>
</feature>
<evidence type="ECO:0000256" key="1">
    <source>
        <dbReference type="ARBA" id="ARBA00022574"/>
    </source>
</evidence>
<dbReference type="Pfam" id="PF14516">
    <property type="entry name" value="AAA_35"/>
    <property type="match status" value="1"/>
</dbReference>
<dbReference type="Pfam" id="PF00400">
    <property type="entry name" value="WD40"/>
    <property type="match status" value="9"/>
</dbReference>
<reference evidence="5" key="1">
    <citation type="submission" date="2021-05" db="EMBL/GenBank/DDBJ databases">
        <authorList>
            <person name="Pietrasiak N."/>
            <person name="Ward R."/>
            <person name="Stajich J.E."/>
            <person name="Kurbessoian T."/>
        </authorList>
    </citation>
    <scope>NUCLEOTIDE SEQUENCE</scope>
    <source>
        <strain evidence="5">GSE-TBD4-15B</strain>
    </source>
</reference>
<feature type="repeat" description="WD" evidence="3">
    <location>
        <begin position="945"/>
        <end position="976"/>
    </location>
</feature>
<dbReference type="PROSITE" id="PS50082">
    <property type="entry name" value="WD_REPEATS_2"/>
    <property type="match status" value="8"/>
</dbReference>
<protein>
    <submittedName>
        <fullName evidence="5">AAA-like domain-containing protein</fullName>
    </submittedName>
</protein>
<dbReference type="EMBL" id="JAHHHV010000089">
    <property type="protein sequence ID" value="MBW4468436.1"/>
    <property type="molecule type" value="Genomic_DNA"/>
</dbReference>
<comment type="caution">
    <text evidence="5">The sequence shown here is derived from an EMBL/GenBank/DDBJ whole genome shotgun (WGS) entry which is preliminary data.</text>
</comment>
<dbReference type="InterPro" id="IPR019775">
    <property type="entry name" value="WD40_repeat_CS"/>
</dbReference>
<dbReference type="Gene3D" id="2.130.10.10">
    <property type="entry name" value="YVTN repeat-like/Quinoprotein amine dehydrogenase"/>
    <property type="match status" value="3"/>
</dbReference>
<proteinExistence type="predicted"/>
<feature type="repeat" description="WD" evidence="3">
    <location>
        <begin position="817"/>
        <end position="852"/>
    </location>
</feature>
<keyword evidence="2" id="KW-0677">Repeat</keyword>
<feature type="repeat" description="WD" evidence="3">
    <location>
        <begin position="573"/>
        <end position="605"/>
    </location>
</feature>
<feature type="repeat" description="WD" evidence="3">
    <location>
        <begin position="695"/>
        <end position="728"/>
    </location>
</feature>
<evidence type="ECO:0000256" key="2">
    <source>
        <dbReference type="ARBA" id="ARBA00022737"/>
    </source>
</evidence>
<dbReference type="PANTHER" id="PTHR44019">
    <property type="entry name" value="WD REPEAT-CONTAINING PROTEIN 55"/>
    <property type="match status" value="1"/>
</dbReference>
<feature type="region of interest" description="Disordered" evidence="4">
    <location>
        <begin position="1"/>
        <end position="22"/>
    </location>
</feature>
<dbReference type="PRINTS" id="PR00320">
    <property type="entry name" value="GPROTEINBRPT"/>
</dbReference>
<dbReference type="SUPFAM" id="SSF82171">
    <property type="entry name" value="DPP6 N-terminal domain-like"/>
    <property type="match status" value="1"/>
</dbReference>
<name>A0A951U799_9CYAN</name>
<evidence type="ECO:0000313" key="5">
    <source>
        <dbReference type="EMBL" id="MBW4468436.1"/>
    </source>
</evidence>
<dbReference type="Proteomes" id="UP000707356">
    <property type="component" value="Unassembled WGS sequence"/>
</dbReference>
<dbReference type="SUPFAM" id="SSF52540">
    <property type="entry name" value="P-loop containing nucleoside triphosphate hydrolases"/>
    <property type="match status" value="1"/>
</dbReference>
<reference evidence="5" key="2">
    <citation type="journal article" date="2022" name="Microbiol. Resour. Announc.">
        <title>Metagenome Sequencing to Explore Phylogenomics of Terrestrial Cyanobacteria.</title>
        <authorList>
            <person name="Ward R.D."/>
            <person name="Stajich J.E."/>
            <person name="Johansen J.R."/>
            <person name="Huntemann M."/>
            <person name="Clum A."/>
            <person name="Foster B."/>
            <person name="Foster B."/>
            <person name="Roux S."/>
            <person name="Palaniappan K."/>
            <person name="Varghese N."/>
            <person name="Mukherjee S."/>
            <person name="Reddy T.B.K."/>
            <person name="Daum C."/>
            <person name="Copeland A."/>
            <person name="Chen I.A."/>
            <person name="Ivanova N.N."/>
            <person name="Kyrpides N.C."/>
            <person name="Shapiro N."/>
            <person name="Eloe-Fadrosh E.A."/>
            <person name="Pietrasiak N."/>
        </authorList>
    </citation>
    <scope>NUCLEOTIDE SEQUENCE</scope>
    <source>
        <strain evidence="5">GSE-TBD4-15B</strain>
    </source>
</reference>
<evidence type="ECO:0000256" key="4">
    <source>
        <dbReference type="SAM" id="MobiDB-lite"/>
    </source>
</evidence>
<dbReference type="InterPro" id="IPR015943">
    <property type="entry name" value="WD40/YVTN_repeat-like_dom_sf"/>
</dbReference>
<dbReference type="PROSITE" id="PS50294">
    <property type="entry name" value="WD_REPEATS_REGION"/>
    <property type="match status" value="7"/>
</dbReference>
<sequence>MLTSQQSESSQSSSYQVGGSLPPDASTYVRRAADEQLMQALRAGEFCYVFNARQMGKSSLRVQAMEQLHQMGYRCGAIDLSAIGTQHVSLEQWYASIAGFLTKRFRLTINLANWWQAQAHLPSVNRLYEFIETVLLHQIQQPIVIFIDEIDCILSLSFLADDFFALIRTCYERRAELPDYRRLSFALFGVATPSELISDQSRTPFNIGHPIELRGFQWSEAAPLLPGLAPHADPEALLRRIFFWSGGQPFLTQKLCYLAQSHLGSGLGSGQHQAEIDSLVQRQILNSWEIQDQPEHLKTIRDRLLHSERHTSRLLGLYQRILCSESESNLGLADLGLESQEQLELLLSGLVEKSRLGLRVKNPIYRAVFSDEWVTTQLAQLRPYAAALDLWVASGCRDESRLLRGQALAEMRQWTQDKSLDDLDYRFLAASQDCDRRETQARLEAERLSEVEARLKLERQRGLEQRRNLRVQKLLLAVMTGIMLLAVGLGLLATSQSQRAAIDEIQATVIASAASFEADQKLDALVQALTANQKLRQNSRQIHRSFFDHQTLQQQVDVALQHAASDIDEFNRLTNHRGAVLSLAVSQDGAWIATASSDRQIRLWNAAGEMIWSRDPGTIIYSLAFHPNSQSLAAAGVDGDITLWDLRGGLIYPLMGHEATIWQVVYSPDGSLLATAGADRVVKLWRPDGSRVRQFAGHQLAVRQVAFSPDGKTLASASQDGTIKLWRLGGELLQSWLADPGGLRSLAFSPDGQSLLAGGEASLQLWSLTGERLKQFVGHDGAVLSAKFSPDGQMILSASADKTVRLWRLDGAVQKILRGHKTVVRDVAFSATGELAISAGDDSTVRLWRLENRLFKRIYGQSSISSLAISPDSKQIAATAGSTLGFWQVSGQPVQQIASRSASFLDVDFSPDGRQFATAESDGIRLWQDGSLLATLQSPVTPLQVRFSPDSKTLIAADQQNQIQVWQLESRQLTKILQEPQSRIGDLAFSPDGKFIAAIDESGSLWFWLTDGAATSLFRSYIESSGPIGGMAISPDRRKIAVSGEDGLQLWDRNGTLERTFRVGNSGFTQFAFSADGQMIAAAAPNNVIELLRLDGQRLASLSGHTAELTSLVFSPDNRFLVSAGTDQSLIIWDMQAILKVNWLDYGCAWVNSYLNTRLAAQRHLCTPPSFWSRLWKP</sequence>
<keyword evidence="1 3" id="KW-0853">WD repeat</keyword>
<organism evidence="5 6">
    <name type="scientific">Pegethrix bostrychoides GSE-TBD4-15B</name>
    <dbReference type="NCBI Taxonomy" id="2839662"/>
    <lineage>
        <taxon>Bacteria</taxon>
        <taxon>Bacillati</taxon>
        <taxon>Cyanobacteriota</taxon>
        <taxon>Cyanophyceae</taxon>
        <taxon>Oculatellales</taxon>
        <taxon>Oculatellaceae</taxon>
        <taxon>Pegethrix</taxon>
    </lineage>
</organism>
<dbReference type="CDD" id="cd00200">
    <property type="entry name" value="WD40"/>
    <property type="match status" value="2"/>
</dbReference>